<dbReference type="Gene3D" id="3.40.50.1000">
    <property type="entry name" value="HAD superfamily/HAD-like"/>
    <property type="match status" value="1"/>
</dbReference>
<gene>
    <name evidence="1" type="ORF">QJT80_03215</name>
</gene>
<dbReference type="InterPro" id="IPR023214">
    <property type="entry name" value="HAD_sf"/>
</dbReference>
<dbReference type="SUPFAM" id="SSF56784">
    <property type="entry name" value="HAD-like"/>
    <property type="match status" value="1"/>
</dbReference>
<dbReference type="GO" id="GO:0016787">
    <property type="term" value="F:hydrolase activity"/>
    <property type="evidence" value="ECO:0007669"/>
    <property type="project" value="UniProtKB-KW"/>
</dbReference>
<evidence type="ECO:0000313" key="1">
    <source>
        <dbReference type="EMBL" id="WGZ91488.1"/>
    </source>
</evidence>
<dbReference type="AlphaFoldDB" id="A0AA95KL22"/>
<dbReference type="Pfam" id="PF00702">
    <property type="entry name" value="Hydrolase"/>
    <property type="match status" value="1"/>
</dbReference>
<dbReference type="Proteomes" id="UP001300672">
    <property type="component" value="Chromosome"/>
</dbReference>
<dbReference type="Gene3D" id="1.10.150.400">
    <property type="match status" value="1"/>
</dbReference>
<protein>
    <submittedName>
        <fullName evidence="1">HAD hydrolase-like protein</fullName>
    </submittedName>
</protein>
<dbReference type="EMBL" id="CP124755">
    <property type="protein sequence ID" value="WGZ91488.1"/>
    <property type="molecule type" value="Genomic_DNA"/>
</dbReference>
<sequence>MPSKLIVRDWQQIRRWLEPRIAADQVRLVSVDIFDTILSRCIEPPSDVQYAVCRKIAQRLHLDVEMVWQTRQSVEAALRQEAVKAGFDPECGYSELVPRWVEQLCGVHNTELEQFIIETEINLEDNALHVKPEAQVFMDWLREQQVALIATSDMYLDHALMRELLARKGLLPYFQAIYVSADNLIGKYSGRLFQYILDKHKLQPAQLVHIGDNPISDRKAACQQGIQGIWLFEKSDLKRREQLALSATMAKRGGIWTGRHFFSLVQARIQQRDGLRPHNFFYRYGRDVLGAAFSVFMLGLQERLQRQAIEKVLFVARDGYLFERMYASLPQQVPSEYVYLSRKVITAASVADGLTHAQAIVAFYNPKQCGLESVCKVYGLPEALLRPLAKLHGFMNFAEPISDWQDTRLHQFLGDSEVQSIIRQAGRSHKRLLERYLEQVGFFNYKSVALVDIGWNGTVQKFLKHAFGQRADFPILHGYYFAFVPKLYNDFGENNFCEGIVHDSRRGNSCERIPAEFEEIFEQGARAAEATTIGYRDQFGYVEPVLKPDTAPDRQAELRCNPLVARLQEGILAHWEHFQAVQKLTGYDSEALRQYVYGLLERAVVYPTAEETRELTQLVHTEDFGHDHILTLDNPKVGWKDLLQPQQLLKRLELSAWRYALLDNIPTGLANFAFRVAYLHLVKK</sequence>
<name>A0AA95KL22_9GAMM</name>
<reference evidence="1" key="1">
    <citation type="journal article" date="2023" name="Int. J. Mol. Sci.">
        <title>Metagenomics Revealed a New Genus 'Candidatus Thiocaldithrix dubininis' gen. nov., sp. nov. and a New Species 'Candidatus Thiothrix putei' sp. nov. in the Family Thiotrichaceae, Some Members of Which Have Traits of Both Na+- and H+-Motive Energetics.</title>
        <authorList>
            <person name="Ravin N.V."/>
            <person name="Muntyan M.S."/>
            <person name="Smolyakov D.D."/>
            <person name="Rudenko T.S."/>
            <person name="Beletsky A.V."/>
            <person name="Mardanov A.V."/>
            <person name="Grabovich M.Y."/>
        </authorList>
    </citation>
    <scope>NUCLEOTIDE SEQUENCE</scope>
    <source>
        <strain evidence="1">GKL-01</strain>
    </source>
</reference>
<dbReference type="InterPro" id="IPR036412">
    <property type="entry name" value="HAD-like_sf"/>
</dbReference>
<accession>A0AA95KL22</accession>
<keyword evidence="1" id="KW-0378">Hydrolase</keyword>
<proteinExistence type="predicted"/>
<reference evidence="1" key="2">
    <citation type="submission" date="2023-04" db="EMBL/GenBank/DDBJ databases">
        <authorList>
            <person name="Beletskiy A.V."/>
            <person name="Mardanov A.V."/>
            <person name="Ravin N.V."/>
        </authorList>
    </citation>
    <scope>NUCLEOTIDE SEQUENCE</scope>
    <source>
        <strain evidence="1">GKL-01</strain>
    </source>
</reference>
<dbReference type="KEGG" id="tdu:QJT80_03215"/>
<organism evidence="1">
    <name type="scientific">Candidatus Thiocaldithrix dubininis</name>
    <dbReference type="NCBI Taxonomy" id="3080823"/>
    <lineage>
        <taxon>Bacteria</taxon>
        <taxon>Pseudomonadati</taxon>
        <taxon>Pseudomonadota</taxon>
        <taxon>Gammaproteobacteria</taxon>
        <taxon>Thiotrichales</taxon>
        <taxon>Thiotrichaceae</taxon>
        <taxon>Candidatus Thiocaldithrix</taxon>
    </lineage>
</organism>